<dbReference type="InterPro" id="IPR036365">
    <property type="entry name" value="PGBD-like_sf"/>
</dbReference>
<dbReference type="InterPro" id="IPR036366">
    <property type="entry name" value="PGBDSf"/>
</dbReference>
<gene>
    <name evidence="9" type="ORF">EFY87_18765</name>
</gene>
<keyword evidence="4 9" id="KW-0378">Hydrolase</keyword>
<evidence type="ECO:0000256" key="4">
    <source>
        <dbReference type="ARBA" id="ARBA00022801"/>
    </source>
</evidence>
<dbReference type="PANTHER" id="PTHR30480">
    <property type="entry name" value="BETA-HEXOSAMINIDASE-RELATED"/>
    <property type="match status" value="1"/>
</dbReference>
<keyword evidence="5" id="KW-0326">Glycosidase</keyword>
<evidence type="ECO:0000256" key="2">
    <source>
        <dbReference type="ARBA" id="ARBA00005336"/>
    </source>
</evidence>
<proteinExistence type="inferred from homology"/>
<evidence type="ECO:0000256" key="3">
    <source>
        <dbReference type="ARBA" id="ARBA00012663"/>
    </source>
</evidence>
<organism evidence="9 10">
    <name type="scientific">Flexivirga caeni</name>
    <dbReference type="NCBI Taxonomy" id="2294115"/>
    <lineage>
        <taxon>Bacteria</taxon>
        <taxon>Bacillati</taxon>
        <taxon>Actinomycetota</taxon>
        <taxon>Actinomycetes</taxon>
        <taxon>Micrococcales</taxon>
        <taxon>Dermacoccaceae</taxon>
        <taxon>Flexivirga</taxon>
    </lineage>
</organism>
<evidence type="ECO:0000313" key="9">
    <source>
        <dbReference type="EMBL" id="RNI17948.1"/>
    </source>
</evidence>
<dbReference type="InterPro" id="IPR050226">
    <property type="entry name" value="NagZ_Beta-hexosaminidase"/>
</dbReference>
<evidence type="ECO:0000256" key="5">
    <source>
        <dbReference type="ARBA" id="ARBA00023295"/>
    </source>
</evidence>
<dbReference type="PANTHER" id="PTHR30480:SF13">
    <property type="entry name" value="BETA-HEXOSAMINIDASE"/>
    <property type="match status" value="1"/>
</dbReference>
<dbReference type="PROSITE" id="PS00775">
    <property type="entry name" value="GLYCOSYL_HYDROL_F3"/>
    <property type="match status" value="1"/>
</dbReference>
<dbReference type="InterPro" id="IPR017853">
    <property type="entry name" value="GH"/>
</dbReference>
<evidence type="ECO:0000256" key="1">
    <source>
        <dbReference type="ARBA" id="ARBA00001231"/>
    </source>
</evidence>
<name>A0A3M9M023_9MICO</name>
<protein>
    <recommendedName>
        <fullName evidence="3">beta-N-acetylhexosaminidase</fullName>
        <ecNumber evidence="3">3.2.1.52</ecNumber>
    </recommendedName>
</protein>
<evidence type="ECO:0000313" key="10">
    <source>
        <dbReference type="Proteomes" id="UP000271678"/>
    </source>
</evidence>
<dbReference type="InterPro" id="IPR001764">
    <property type="entry name" value="Glyco_hydro_3_N"/>
</dbReference>
<sequence>MKIYARRPAALGAALAVATAGMTLAVAQPSHAAVPAATLASCPTHPVTYYGQIGSCVKLAQQLLIKHGYSVGSSGADGVFGKDTLAAVKRFQAARNLDATGVVDTLNWKALLAFGPTGATCVAKTTKDLTTAERVGQLLMVGIEQSNQTEVHTMMKDYHVGNLVYLGGWNGNGTVGRTSDANQALAYTSWTGNVPLLIAADQEGGYVQQLKGTGFTTLPTALTQGGWSSSHQRSTAATVGQQLRDVGVNVNLAPVSGTVPQSLGTGNGPIGYYYREYGYTLSTVSRAVTNIVSGLQSRGEIATLKHFPGLGRIKNNTDTSSTGITDNTMTMTDPYLTPFKSGISAGAGMVMVSLAWYPKIDASNQAVFSSKMITTLLRGKLGFKGVVVSDSLSAVAVEHVSVGDRAVRFIAAGGDIALTGSPSEIPAMSAAILAKMKTSPTFAAQVNAAVNRVLTLKSQHGLLFCS</sequence>
<dbReference type="InterPro" id="IPR002477">
    <property type="entry name" value="Peptidoglycan-bd-like"/>
</dbReference>
<feature type="domain" description="Peptidoglycan binding-like" evidence="8">
    <location>
        <begin position="57"/>
        <end position="111"/>
    </location>
</feature>
<evidence type="ECO:0000259" key="7">
    <source>
        <dbReference type="Pfam" id="PF00933"/>
    </source>
</evidence>
<dbReference type="InterPro" id="IPR036962">
    <property type="entry name" value="Glyco_hydro_3_N_sf"/>
</dbReference>
<comment type="similarity">
    <text evidence="2">Belongs to the glycosyl hydrolase 3 family.</text>
</comment>
<dbReference type="EMBL" id="RJJQ01000026">
    <property type="protein sequence ID" value="RNI17948.1"/>
    <property type="molecule type" value="Genomic_DNA"/>
</dbReference>
<dbReference type="GO" id="GO:0005975">
    <property type="term" value="P:carbohydrate metabolic process"/>
    <property type="evidence" value="ECO:0007669"/>
    <property type="project" value="InterPro"/>
</dbReference>
<accession>A0A3M9M023</accession>
<comment type="caution">
    <text evidence="9">The sequence shown here is derived from an EMBL/GenBank/DDBJ whole genome shotgun (WGS) entry which is preliminary data.</text>
</comment>
<reference evidence="9 10" key="1">
    <citation type="submission" date="2018-11" db="EMBL/GenBank/DDBJ databases">
        <title>Draft genome of Simplicispira Flexivirga sp. BO-16.</title>
        <authorList>
            <person name="Im W.T."/>
        </authorList>
    </citation>
    <scope>NUCLEOTIDE SEQUENCE [LARGE SCALE GENOMIC DNA]</scope>
    <source>
        <strain evidence="9 10">BO-16</strain>
    </source>
</reference>
<evidence type="ECO:0000259" key="8">
    <source>
        <dbReference type="Pfam" id="PF01471"/>
    </source>
</evidence>
<dbReference type="Gene3D" id="1.10.101.10">
    <property type="entry name" value="PGBD-like superfamily/PGBD"/>
    <property type="match status" value="1"/>
</dbReference>
<feature type="domain" description="Glycoside hydrolase family 3 N-terminal" evidence="7">
    <location>
        <begin position="131"/>
        <end position="456"/>
    </location>
</feature>
<comment type="catalytic activity">
    <reaction evidence="1">
        <text>Hydrolysis of terminal non-reducing N-acetyl-D-hexosamine residues in N-acetyl-beta-D-hexosaminides.</text>
        <dbReference type="EC" id="3.2.1.52"/>
    </reaction>
</comment>
<dbReference type="Gene3D" id="3.20.20.300">
    <property type="entry name" value="Glycoside hydrolase, family 3, N-terminal domain"/>
    <property type="match status" value="1"/>
</dbReference>
<dbReference type="Pfam" id="PF01471">
    <property type="entry name" value="PG_binding_1"/>
    <property type="match status" value="1"/>
</dbReference>
<evidence type="ECO:0000256" key="6">
    <source>
        <dbReference type="SAM" id="SignalP"/>
    </source>
</evidence>
<dbReference type="SUPFAM" id="SSF47090">
    <property type="entry name" value="PGBD-like"/>
    <property type="match status" value="1"/>
</dbReference>
<dbReference type="SUPFAM" id="SSF51445">
    <property type="entry name" value="(Trans)glycosidases"/>
    <property type="match status" value="1"/>
</dbReference>
<dbReference type="RefSeq" id="WP_123273011.1">
    <property type="nucleotide sequence ID" value="NZ_RJJQ01000026.1"/>
</dbReference>
<keyword evidence="6" id="KW-0732">Signal</keyword>
<dbReference type="GO" id="GO:0004563">
    <property type="term" value="F:beta-N-acetylhexosaminidase activity"/>
    <property type="evidence" value="ECO:0007669"/>
    <property type="project" value="UniProtKB-EC"/>
</dbReference>
<dbReference type="GO" id="GO:0009254">
    <property type="term" value="P:peptidoglycan turnover"/>
    <property type="evidence" value="ECO:0007669"/>
    <property type="project" value="TreeGrafter"/>
</dbReference>
<dbReference type="EC" id="3.2.1.52" evidence="3"/>
<feature type="chain" id="PRO_5018316030" description="beta-N-acetylhexosaminidase" evidence="6">
    <location>
        <begin position="33"/>
        <end position="466"/>
    </location>
</feature>
<feature type="signal peptide" evidence="6">
    <location>
        <begin position="1"/>
        <end position="32"/>
    </location>
</feature>
<keyword evidence="10" id="KW-1185">Reference proteome</keyword>
<dbReference type="AlphaFoldDB" id="A0A3M9M023"/>
<dbReference type="Proteomes" id="UP000271678">
    <property type="component" value="Unassembled WGS sequence"/>
</dbReference>
<dbReference type="InterPro" id="IPR019800">
    <property type="entry name" value="Glyco_hydro_3_AS"/>
</dbReference>
<dbReference type="OrthoDB" id="9805821at2"/>
<dbReference type="Pfam" id="PF00933">
    <property type="entry name" value="Glyco_hydro_3"/>
    <property type="match status" value="1"/>
</dbReference>